<dbReference type="Proteomes" id="UP000230557">
    <property type="component" value="Unassembled WGS sequence"/>
</dbReference>
<comment type="caution">
    <text evidence="1">The sequence shown here is derived from an EMBL/GenBank/DDBJ whole genome shotgun (WGS) entry which is preliminary data.</text>
</comment>
<gene>
    <name evidence="1" type="ORF">COT91_01085</name>
</gene>
<sequence>MIELNKIGHVKGGRPFFKYFLINVGLTHLPLFGRAEPGPAKRFGQFLRYFLAVCLDVATLRLRPILGKCLELGSNA</sequence>
<dbReference type="AlphaFoldDB" id="A0A2H0VED4"/>
<name>A0A2H0VED4_9BACT</name>
<organism evidence="1 2">
    <name type="scientific">Candidatus Doudnabacteria bacterium CG10_big_fil_rev_8_21_14_0_10_41_10</name>
    <dbReference type="NCBI Taxonomy" id="1974551"/>
    <lineage>
        <taxon>Bacteria</taxon>
        <taxon>Candidatus Doudnaibacteriota</taxon>
    </lineage>
</organism>
<dbReference type="EMBL" id="PFAJ01000015">
    <property type="protein sequence ID" value="PIR97467.1"/>
    <property type="molecule type" value="Genomic_DNA"/>
</dbReference>
<accession>A0A2H0VED4</accession>
<evidence type="ECO:0000313" key="2">
    <source>
        <dbReference type="Proteomes" id="UP000230557"/>
    </source>
</evidence>
<reference evidence="2" key="1">
    <citation type="submission" date="2017-09" db="EMBL/GenBank/DDBJ databases">
        <title>Depth-based differentiation of microbial function through sediment-hosted aquifers and enrichment of novel symbionts in the deep terrestrial subsurface.</title>
        <authorList>
            <person name="Probst A.J."/>
            <person name="Ladd B."/>
            <person name="Jarett J.K."/>
            <person name="Geller-Mcgrath D.E."/>
            <person name="Sieber C.M.K."/>
            <person name="Emerson J.B."/>
            <person name="Anantharaman K."/>
            <person name="Thomas B.C."/>
            <person name="Malmstrom R."/>
            <person name="Stieglmeier M."/>
            <person name="Klingl A."/>
            <person name="Woyke T."/>
            <person name="Ryan C.M."/>
            <person name="Banfield J.F."/>
        </authorList>
    </citation>
    <scope>NUCLEOTIDE SEQUENCE [LARGE SCALE GENOMIC DNA]</scope>
</reference>
<proteinExistence type="predicted"/>
<evidence type="ECO:0000313" key="1">
    <source>
        <dbReference type="EMBL" id="PIR97467.1"/>
    </source>
</evidence>
<protein>
    <submittedName>
        <fullName evidence="1">Uncharacterized protein</fullName>
    </submittedName>
</protein>